<dbReference type="PROSITE" id="PS51198">
    <property type="entry name" value="UVRD_HELICASE_ATP_BIND"/>
    <property type="match status" value="1"/>
</dbReference>
<evidence type="ECO:0000256" key="8">
    <source>
        <dbReference type="ARBA" id="ARBA00034617"/>
    </source>
</evidence>
<evidence type="ECO:0000256" key="11">
    <source>
        <dbReference type="PROSITE-ProRule" id="PRU00560"/>
    </source>
</evidence>
<dbReference type="PROSITE" id="PS51217">
    <property type="entry name" value="UVRD_HELICASE_CTER"/>
    <property type="match status" value="1"/>
</dbReference>
<comment type="catalytic activity">
    <reaction evidence="10">
        <text>ATP + H2O = ADP + phosphate + H(+)</text>
        <dbReference type="Rhea" id="RHEA:13065"/>
        <dbReference type="ChEBI" id="CHEBI:15377"/>
        <dbReference type="ChEBI" id="CHEBI:15378"/>
        <dbReference type="ChEBI" id="CHEBI:30616"/>
        <dbReference type="ChEBI" id="CHEBI:43474"/>
        <dbReference type="ChEBI" id="CHEBI:456216"/>
        <dbReference type="EC" id="5.6.2.4"/>
    </reaction>
</comment>
<dbReference type="AlphaFoldDB" id="A0A4Q0AK97"/>
<dbReference type="Gene3D" id="1.10.486.10">
    <property type="entry name" value="PCRA, domain 4"/>
    <property type="match status" value="1"/>
</dbReference>
<comment type="similarity">
    <text evidence="1">Belongs to the helicase family. UvrD subfamily.</text>
</comment>
<organism evidence="14 15">
    <name type="scientific">Candidatus Chaera renei</name>
    <dbReference type="NCBI Taxonomy" id="2506947"/>
    <lineage>
        <taxon>Bacteria</taxon>
        <taxon>Candidatus Saccharimonadota</taxon>
        <taxon>Candidatus Saccharimonadia</taxon>
        <taxon>Candidatus Saccharimonadales</taxon>
        <taxon>Candidatus Saccharimonadaceae</taxon>
        <taxon>Candidatus Chaera</taxon>
    </lineage>
</organism>
<dbReference type="SUPFAM" id="SSF52540">
    <property type="entry name" value="P-loop containing nucleoside triphosphate hydrolases"/>
    <property type="match status" value="1"/>
</dbReference>
<dbReference type="InterPro" id="IPR014016">
    <property type="entry name" value="UvrD-like_ATP-bd"/>
</dbReference>
<feature type="domain" description="UvrD-like helicase ATP-binding" evidence="12">
    <location>
        <begin position="10"/>
        <end position="404"/>
    </location>
</feature>
<dbReference type="InterPro" id="IPR027417">
    <property type="entry name" value="P-loop_NTPase"/>
</dbReference>
<dbReference type="Proteomes" id="UP000289269">
    <property type="component" value="Unassembled WGS sequence"/>
</dbReference>
<feature type="binding site" evidence="11">
    <location>
        <begin position="31"/>
        <end position="38"/>
    </location>
    <ligand>
        <name>ATP</name>
        <dbReference type="ChEBI" id="CHEBI:30616"/>
    </ligand>
</feature>
<comment type="caution">
    <text evidence="14">The sequence shown here is derived from an EMBL/GenBank/DDBJ whole genome shotgun (WGS) entry which is preliminary data.</text>
</comment>
<dbReference type="CDD" id="cd17932">
    <property type="entry name" value="DEXQc_UvrD"/>
    <property type="match status" value="1"/>
</dbReference>
<evidence type="ECO:0000256" key="10">
    <source>
        <dbReference type="ARBA" id="ARBA00048988"/>
    </source>
</evidence>
<dbReference type="Gene3D" id="1.10.10.160">
    <property type="match status" value="1"/>
</dbReference>
<sequence length="666" mass="74611">MTQEYEKRFAQLNNAQKEAVISIEGPLMVVAGPGTGKTEVLAMRAANILKSTDALPSNILCLTFTESGARAMRQRLFGLAGADAYKIAVHTFHSFGSEIIGSHPEYFYDSREVYPTDELTSFEILRRIVASLPLGDPLRFAASTDDSRPIKDVRKAVSALKQAGLTPEELLDLIEQNQAFATAAEPVVREAWPIRLNAKKLSPLESLGQRLTELAKQRPNVTNDIYPPLGRVMAAELERAIEATADLGKTGPLAGWRSRWLEKDQTGQWVMKNRRQSPKLRSLAKVYRNYLDQLHEHGLYDFDDMILEVLKAIKRHPDLLYNLQERYLYVMVDEFQDTNGSQLQLVKVLGDNPVNEGRPNIMVVGDDDQAIYAFQGADISNILNFNQSYKNVKTIVLKHNYRSAKVILKVARRIITQGQDRLEGRIADINKQLSANYQPHAPQVELRGFDTPHQEYHWVGTQVAKLIGQGVAPGQIAVISRKHNEIKRLAMYFQRQGTPVFYQYQDNALTHPLVNDLWLAAGALVAVAAGDHAKADELIAELLAHPAFGVKPEELFALSLSAWRQKKPWLELMLGWSGPRIRQIGGWLVNTAPIAKRWPMELCLDLLVGKVDGLELGLPTSGDFVSPLGNYYFSQTNRDQAAAEYLRALNALISIRSRVRHRLGDG</sequence>
<dbReference type="GO" id="GO:0043138">
    <property type="term" value="F:3'-5' DNA helicase activity"/>
    <property type="evidence" value="ECO:0007669"/>
    <property type="project" value="UniProtKB-EC"/>
</dbReference>
<dbReference type="Gene3D" id="3.40.50.300">
    <property type="entry name" value="P-loop containing nucleotide triphosphate hydrolases"/>
    <property type="match status" value="3"/>
</dbReference>
<dbReference type="InterPro" id="IPR000212">
    <property type="entry name" value="DNA_helicase_UvrD/REP"/>
</dbReference>
<evidence type="ECO:0000256" key="1">
    <source>
        <dbReference type="ARBA" id="ARBA00009922"/>
    </source>
</evidence>
<evidence type="ECO:0000313" key="15">
    <source>
        <dbReference type="Proteomes" id="UP000289269"/>
    </source>
</evidence>
<dbReference type="GO" id="GO:0005524">
    <property type="term" value="F:ATP binding"/>
    <property type="evidence" value="ECO:0007669"/>
    <property type="project" value="UniProtKB-UniRule"/>
</dbReference>
<dbReference type="EMBL" id="SCKW01000014">
    <property type="protein sequence ID" value="RWZ79412.1"/>
    <property type="molecule type" value="Genomic_DNA"/>
</dbReference>
<feature type="domain" description="UvrD-like helicase C-terminal" evidence="13">
    <location>
        <begin position="405"/>
        <end position="666"/>
    </location>
</feature>
<dbReference type="GO" id="GO:0000725">
    <property type="term" value="P:recombinational repair"/>
    <property type="evidence" value="ECO:0007669"/>
    <property type="project" value="TreeGrafter"/>
</dbReference>
<keyword evidence="3 11" id="KW-0378">Hydrolase</keyword>
<keyword evidence="5 11" id="KW-0067">ATP-binding</keyword>
<keyword evidence="7" id="KW-0413">Isomerase</keyword>
<comment type="catalytic activity">
    <reaction evidence="8">
        <text>Couples ATP hydrolysis with the unwinding of duplex DNA by translocating in the 3'-5' direction.</text>
        <dbReference type="EC" id="5.6.2.4"/>
    </reaction>
</comment>
<reference evidence="14" key="1">
    <citation type="submission" date="2019-01" db="EMBL/GenBank/DDBJ databases">
        <title>Genomic signatures and co-occurrence patterns of the ultra-small Saccharimodia (Patescibacteria phylum) suggest a symbiotic lifestyle.</title>
        <authorList>
            <person name="Lemos L."/>
            <person name="Medeiros J."/>
            <person name="Andreote F."/>
            <person name="Fernandes G."/>
            <person name="Varani A."/>
            <person name="Oliveira G."/>
            <person name="Pylro V."/>
        </authorList>
    </citation>
    <scope>NUCLEOTIDE SEQUENCE [LARGE SCALE GENOMIC DNA]</scope>
    <source>
        <strain evidence="14">AMD01</strain>
    </source>
</reference>
<evidence type="ECO:0000256" key="4">
    <source>
        <dbReference type="ARBA" id="ARBA00022806"/>
    </source>
</evidence>
<proteinExistence type="inferred from homology"/>
<dbReference type="InterPro" id="IPR013986">
    <property type="entry name" value="DExx_box_DNA_helicase_dom_sf"/>
</dbReference>
<dbReference type="InterPro" id="IPR014017">
    <property type="entry name" value="DNA_helicase_UvrD-like_C"/>
</dbReference>
<accession>A0A4Q0AK97</accession>
<name>A0A4Q0AK97_9BACT</name>
<keyword evidence="15" id="KW-1185">Reference proteome</keyword>
<keyword evidence="6" id="KW-0238">DNA-binding</keyword>
<evidence type="ECO:0000256" key="5">
    <source>
        <dbReference type="ARBA" id="ARBA00022840"/>
    </source>
</evidence>
<dbReference type="GO" id="GO:0003677">
    <property type="term" value="F:DNA binding"/>
    <property type="evidence" value="ECO:0007669"/>
    <property type="project" value="UniProtKB-KW"/>
</dbReference>
<feature type="non-terminal residue" evidence="14">
    <location>
        <position position="666"/>
    </location>
</feature>
<dbReference type="Pfam" id="PF13361">
    <property type="entry name" value="UvrD_C"/>
    <property type="match status" value="1"/>
</dbReference>
<evidence type="ECO:0000259" key="12">
    <source>
        <dbReference type="PROSITE" id="PS51198"/>
    </source>
</evidence>
<keyword evidence="4 11" id="KW-0347">Helicase</keyword>
<protein>
    <recommendedName>
        <fullName evidence="9">DNA 3'-5' helicase</fullName>
        <ecNumber evidence="9">5.6.2.4</ecNumber>
    </recommendedName>
</protein>
<dbReference type="Pfam" id="PF00580">
    <property type="entry name" value="UvrD-helicase"/>
    <property type="match status" value="2"/>
</dbReference>
<evidence type="ECO:0000256" key="7">
    <source>
        <dbReference type="ARBA" id="ARBA00023235"/>
    </source>
</evidence>
<evidence type="ECO:0000313" key="14">
    <source>
        <dbReference type="EMBL" id="RWZ79412.1"/>
    </source>
</evidence>
<evidence type="ECO:0000256" key="3">
    <source>
        <dbReference type="ARBA" id="ARBA00022801"/>
    </source>
</evidence>
<keyword evidence="2 11" id="KW-0547">Nucleotide-binding</keyword>
<evidence type="ECO:0000256" key="9">
    <source>
        <dbReference type="ARBA" id="ARBA00034808"/>
    </source>
</evidence>
<evidence type="ECO:0000256" key="6">
    <source>
        <dbReference type="ARBA" id="ARBA00023125"/>
    </source>
</evidence>
<dbReference type="PANTHER" id="PTHR11070:SF2">
    <property type="entry name" value="ATP-DEPENDENT DNA HELICASE SRS2"/>
    <property type="match status" value="1"/>
</dbReference>
<dbReference type="GO" id="GO:0016787">
    <property type="term" value="F:hydrolase activity"/>
    <property type="evidence" value="ECO:0007669"/>
    <property type="project" value="UniProtKB-UniRule"/>
</dbReference>
<evidence type="ECO:0000259" key="13">
    <source>
        <dbReference type="PROSITE" id="PS51217"/>
    </source>
</evidence>
<dbReference type="PANTHER" id="PTHR11070">
    <property type="entry name" value="UVRD / RECB / PCRA DNA HELICASE FAMILY MEMBER"/>
    <property type="match status" value="1"/>
</dbReference>
<evidence type="ECO:0000256" key="2">
    <source>
        <dbReference type="ARBA" id="ARBA00022741"/>
    </source>
</evidence>
<gene>
    <name evidence="14" type="ORF">EOT04_01880</name>
</gene>
<dbReference type="EC" id="5.6.2.4" evidence="9"/>